<name>A0ABT1JE21_ACTCY</name>
<sequence length="76" mass="8366">MRIWHLARTDRCDVEETVAGVVVASSEDEARQLMAAIAGWEQPECWHDPDRVTCIPIGTADEGAVAGVVLRDYVEV</sequence>
<organism evidence="1 2">
    <name type="scientific">Actinoalloteichus caeruleus DSM 43889</name>
    <dbReference type="NCBI Taxonomy" id="1120930"/>
    <lineage>
        <taxon>Bacteria</taxon>
        <taxon>Bacillati</taxon>
        <taxon>Actinomycetota</taxon>
        <taxon>Actinomycetes</taxon>
        <taxon>Pseudonocardiales</taxon>
        <taxon>Pseudonocardiaceae</taxon>
        <taxon>Actinoalloteichus</taxon>
        <taxon>Actinoalloteichus cyanogriseus</taxon>
    </lineage>
</organism>
<dbReference type="Proteomes" id="UP000791080">
    <property type="component" value="Unassembled WGS sequence"/>
</dbReference>
<comment type="caution">
    <text evidence="1">The sequence shown here is derived from an EMBL/GenBank/DDBJ whole genome shotgun (WGS) entry which is preliminary data.</text>
</comment>
<dbReference type="EMBL" id="AUBJ02000001">
    <property type="protein sequence ID" value="MCP2330744.1"/>
    <property type="molecule type" value="Genomic_DNA"/>
</dbReference>
<accession>A0ABT1JE21</accession>
<keyword evidence="2" id="KW-1185">Reference proteome</keyword>
<dbReference type="RefSeq" id="WP_026420277.1">
    <property type="nucleotide sequence ID" value="NZ_AUBJ02000001.1"/>
</dbReference>
<evidence type="ECO:0000313" key="2">
    <source>
        <dbReference type="Proteomes" id="UP000791080"/>
    </source>
</evidence>
<proteinExistence type="predicted"/>
<gene>
    <name evidence="1" type="ORF">G443_001014</name>
</gene>
<reference evidence="1 2" key="1">
    <citation type="submission" date="2022-06" db="EMBL/GenBank/DDBJ databases">
        <title>Genomic Encyclopedia of Type Strains, Phase I: the one thousand microbial genomes (KMG-I) project.</title>
        <authorList>
            <person name="Kyrpides N."/>
        </authorList>
    </citation>
    <scope>NUCLEOTIDE SEQUENCE [LARGE SCALE GENOMIC DNA]</scope>
    <source>
        <strain evidence="1 2">DSM 43889</strain>
    </source>
</reference>
<evidence type="ECO:0000313" key="1">
    <source>
        <dbReference type="EMBL" id="MCP2330744.1"/>
    </source>
</evidence>
<protein>
    <submittedName>
        <fullName evidence="1">Uncharacterized protein</fullName>
    </submittedName>
</protein>